<evidence type="ECO:0000259" key="1">
    <source>
        <dbReference type="Pfam" id="PF09994"/>
    </source>
</evidence>
<dbReference type="EMBL" id="CP151266">
    <property type="protein sequence ID" value="WZH49750.1"/>
    <property type="molecule type" value="Genomic_DNA"/>
</dbReference>
<dbReference type="PANTHER" id="PTHR33840:SF2">
    <property type="entry name" value="TLE1 PHOSPHOLIPASE DOMAIN-CONTAINING PROTEIN"/>
    <property type="match status" value="1"/>
</dbReference>
<accession>A0ABZ2XBC6</accession>
<evidence type="ECO:0000313" key="3">
    <source>
        <dbReference type="Proteomes" id="UP001489902"/>
    </source>
</evidence>
<feature type="domain" description="T6SS Phospholipase effector Tle1-like catalytic" evidence="1">
    <location>
        <begin position="20"/>
        <end position="326"/>
    </location>
</feature>
<dbReference type="PANTHER" id="PTHR33840">
    <property type="match status" value="1"/>
</dbReference>
<sequence length="493" mass="56228">MPHATNPHVQEAIDVDEHVKLILCFDGTGNVFSGTNADTNVVKILRKLDRNNKKQFHYYQTGIGTYDINESSVNKTPIGSVRSMVSQAIDSGFGTTFDAHIMAGYRFLMRHYESEAKIYIFGFSRGAFTAKYLARMVNEVGLLCKGNEEMTIAARKEVKAFSETFCRTDGTDPDPHTHKNIKVFFLGIWDCVNSVAVVERNAPAPVEVTGTAHHVRHAVAVDEHRVKFKPALLAQDIKEVIEDSNNKNIQKGEDEEEDIREVWFPGNHGDIGGGWPAMPVKSPSEMTWWPRLKYFFSTMKPNDPYQILDDDALQMSDMALDWMIREVDIVGKQNPGCQVHWCHTLGDFKKNMNVADKVEKDVIKGFMHNCLKFGYGTSFFKVLMWNFIESLPGIPRWELNDVKDKEERGWELYRGTPNFCASRDIPRGAILHNSLKERLEKVDTYRPRNSHGTDVSYERLGPGGPIKKDDTWDARHRIWQLKDFLSKSPTPTH</sequence>
<evidence type="ECO:0000313" key="2">
    <source>
        <dbReference type="EMBL" id="WZH49750.1"/>
    </source>
</evidence>
<dbReference type="Proteomes" id="UP001489902">
    <property type="component" value="Chromosome 7"/>
</dbReference>
<reference evidence="2 3" key="1">
    <citation type="submission" date="2024-04" db="EMBL/GenBank/DDBJ databases">
        <title>Complete genome sequence of Fusarium acuminatum.</title>
        <authorList>
            <person name="Lan B."/>
        </authorList>
    </citation>
    <scope>NUCLEOTIDE SEQUENCE [LARGE SCALE GENOMIC DNA]</scope>
    <source>
        <strain evidence="2">1A</strain>
    </source>
</reference>
<dbReference type="Pfam" id="PF09994">
    <property type="entry name" value="T6SS_Tle1-like_cat"/>
    <property type="match status" value="1"/>
</dbReference>
<protein>
    <submittedName>
        <fullName evidence="2">Short chain dehydrogenase reductase family</fullName>
    </submittedName>
</protein>
<proteinExistence type="predicted"/>
<dbReference type="InterPro" id="IPR018712">
    <property type="entry name" value="Tle1-like_cat"/>
</dbReference>
<keyword evidence="3" id="KW-1185">Reference proteome</keyword>
<name>A0ABZ2XBC6_9HYPO</name>
<organism evidence="2 3">
    <name type="scientific">Fusarium acuminatum</name>
    <dbReference type="NCBI Taxonomy" id="5515"/>
    <lineage>
        <taxon>Eukaryota</taxon>
        <taxon>Fungi</taxon>
        <taxon>Dikarya</taxon>
        <taxon>Ascomycota</taxon>
        <taxon>Pezizomycotina</taxon>
        <taxon>Sordariomycetes</taxon>
        <taxon>Hypocreomycetidae</taxon>
        <taxon>Hypocreales</taxon>
        <taxon>Nectriaceae</taxon>
        <taxon>Fusarium</taxon>
        <taxon>Fusarium tricinctum species complex</taxon>
    </lineage>
</organism>
<gene>
    <name evidence="2" type="ORF">QYS62_010959</name>
</gene>